<keyword evidence="1" id="KW-0863">Zinc-finger</keyword>
<dbReference type="VEuPathDB" id="FungiDB:DD237_002992"/>
<sequence>MASSDAPLVSPPPQMIEEIFVSDLCATPFKLSTPTSQKASQSTPNTTFKESLSETFENEPPIVKFQKFQDKFQLNLWKRLENDKRTTGTGNKTDEIESVETIDTKEKNRRKSVEKDKKEDKNMGKMWFDVLPVVLENIKTYNREHIRQLSLPRCIKCERVREEQKAVIRCKQKDCIVLDRPLCLLCWELYHQSLEARQHRGQHTSACPQCQLDWAVYWCAECDLKFCKKCFEEIHSVSATTSHRKIATEDAPGTCFVTSHWSASFQNVIVHMIASRKQKTNSKNTGGSTIGAKRKRDIEVIVIDDEDDEKEVSQQNGSSTGKENGFMRSCNADSQPQQNASDNSNYQASTNEQSMLVLMPSKPLAPLSQQTSSACSTSSTSNDAKAVNIGTGVESLQWDGASSQMRDSSTTASATSVTGNGMMQVTQSSMSTAANTTSGSWSTSTNVASTSHSNGQLPLRGAFSAENALSDSLMDHYHKVNQVVAKMELQSEQLNRQLAITTYQGPYRAGPVMALLMKLQPVLEAAKKRRDQLLVATIVQSKDIMASVRLLRLAELGDVPKIFSMGHRTCLQLTNEIDRHEKSSSKLYQRFSEALSHSAPINSSWEDLHIRAVSANIQMHERNIKKLKRAREVEFVRIVQFSHNIREALKQALKQALQRQQLQRHQSQIQPSE</sequence>
<dbReference type="Proteomes" id="UP000282087">
    <property type="component" value="Unassembled WGS sequence"/>
</dbReference>
<feature type="region of interest" description="Disordered" evidence="3">
    <location>
        <begin position="84"/>
        <end position="118"/>
    </location>
</feature>
<dbReference type="CDD" id="cd19757">
    <property type="entry name" value="Bbox1"/>
    <property type="match status" value="1"/>
</dbReference>
<protein>
    <recommendedName>
        <fullName evidence="4">B box-type domain-containing protein</fullName>
    </recommendedName>
</protein>
<feature type="region of interest" description="Disordered" evidence="3">
    <location>
        <begin position="31"/>
        <end position="54"/>
    </location>
</feature>
<evidence type="ECO:0000259" key="4">
    <source>
        <dbReference type="PROSITE" id="PS50119"/>
    </source>
</evidence>
<feature type="compositionally biased region" description="Polar residues" evidence="3">
    <location>
        <begin position="331"/>
        <end position="346"/>
    </location>
</feature>
<proteinExistence type="predicted"/>
<evidence type="ECO:0000256" key="3">
    <source>
        <dbReference type="SAM" id="MobiDB-lite"/>
    </source>
</evidence>
<feature type="compositionally biased region" description="Low complexity" evidence="3">
    <location>
        <begin position="433"/>
        <end position="446"/>
    </location>
</feature>
<comment type="caution">
    <text evidence="5">The sequence shown here is derived from an EMBL/GenBank/DDBJ whole genome shotgun (WGS) entry which is preliminary data.</text>
</comment>
<dbReference type="Pfam" id="PF22586">
    <property type="entry name" value="ANCHR-like_BBOX"/>
    <property type="match status" value="1"/>
</dbReference>
<feature type="domain" description="B box-type" evidence="4">
    <location>
        <begin position="202"/>
        <end position="248"/>
    </location>
</feature>
<dbReference type="OrthoDB" id="164085at2759"/>
<keyword evidence="6" id="KW-1185">Reference proteome</keyword>
<organism evidence="5 6">
    <name type="scientific">Peronospora effusa</name>
    <dbReference type="NCBI Taxonomy" id="542832"/>
    <lineage>
        <taxon>Eukaryota</taxon>
        <taxon>Sar</taxon>
        <taxon>Stramenopiles</taxon>
        <taxon>Oomycota</taxon>
        <taxon>Peronosporomycetes</taxon>
        <taxon>Peronosporales</taxon>
        <taxon>Peronosporaceae</taxon>
        <taxon>Peronospora</taxon>
    </lineage>
</organism>
<keyword evidence="2" id="KW-0175">Coiled coil</keyword>
<feature type="region of interest" description="Disordered" evidence="3">
    <location>
        <begin position="433"/>
        <end position="453"/>
    </location>
</feature>
<dbReference type="InterPro" id="IPR000315">
    <property type="entry name" value="Znf_B-box"/>
</dbReference>
<feature type="compositionally biased region" description="Polar residues" evidence="3">
    <location>
        <begin position="313"/>
        <end position="322"/>
    </location>
</feature>
<feature type="region of interest" description="Disordered" evidence="3">
    <location>
        <begin position="302"/>
        <end position="346"/>
    </location>
</feature>
<keyword evidence="1" id="KW-0479">Metal-binding</keyword>
<dbReference type="PROSITE" id="PS50119">
    <property type="entry name" value="ZF_BBOX"/>
    <property type="match status" value="1"/>
</dbReference>
<dbReference type="GO" id="GO:0008270">
    <property type="term" value="F:zinc ion binding"/>
    <property type="evidence" value="ECO:0007669"/>
    <property type="project" value="UniProtKB-KW"/>
</dbReference>
<gene>
    <name evidence="5" type="ORF">DD238_003585</name>
</gene>
<name>A0A3M6VA83_9STRA</name>
<evidence type="ECO:0000256" key="2">
    <source>
        <dbReference type="SAM" id="Coils"/>
    </source>
</evidence>
<feature type="coiled-coil region" evidence="2">
    <location>
        <begin position="610"/>
        <end position="670"/>
    </location>
</feature>
<keyword evidence="1" id="KW-0862">Zinc</keyword>
<reference evidence="5 6" key="1">
    <citation type="submission" date="2018-06" db="EMBL/GenBank/DDBJ databases">
        <title>Comparative genomics of downy mildews reveals potential adaptations to biotrophy.</title>
        <authorList>
            <person name="Fletcher K."/>
            <person name="Klosterman S.J."/>
            <person name="Derevnina L."/>
            <person name="Martin F."/>
            <person name="Koike S."/>
            <person name="Reyes Chin-Wo S."/>
            <person name="Mou B."/>
            <person name="Michelmore R."/>
        </authorList>
    </citation>
    <scope>NUCLEOTIDE SEQUENCE [LARGE SCALE GENOMIC DNA]</scope>
    <source>
        <strain evidence="5 6">R14</strain>
    </source>
</reference>
<feature type="compositionally biased region" description="Basic and acidic residues" evidence="3">
    <location>
        <begin position="102"/>
        <end position="118"/>
    </location>
</feature>
<evidence type="ECO:0000313" key="5">
    <source>
        <dbReference type="EMBL" id="RMX62176.1"/>
    </source>
</evidence>
<dbReference type="AlphaFoldDB" id="A0A3M6VA83"/>
<accession>A0A3M6VA83</accession>
<dbReference type="EMBL" id="QLLG01000804">
    <property type="protein sequence ID" value="RMX62176.1"/>
    <property type="molecule type" value="Genomic_DNA"/>
</dbReference>
<evidence type="ECO:0000313" key="6">
    <source>
        <dbReference type="Proteomes" id="UP000282087"/>
    </source>
</evidence>
<evidence type="ECO:0000256" key="1">
    <source>
        <dbReference type="PROSITE-ProRule" id="PRU00024"/>
    </source>
</evidence>